<feature type="binding site" evidence="4">
    <location>
        <begin position="57"/>
        <end position="58"/>
    </location>
    <ligand>
        <name>phosphate</name>
        <dbReference type="ChEBI" id="CHEBI:43474"/>
    </ligand>
</feature>
<dbReference type="KEGG" id="sbf:JCM31447_06950"/>
<feature type="binding site" evidence="4">
    <location>
        <position position="189"/>
    </location>
    <ligand>
        <name>substrate</name>
    </ligand>
</feature>
<feature type="site" description="Important for substrate specificity" evidence="4">
    <location>
        <position position="171"/>
    </location>
</feature>
<dbReference type="PANTHER" id="PTHR42679">
    <property type="entry name" value="S-METHYL-5'-THIOADENOSINE PHOSPHORYLASE"/>
    <property type="match status" value="1"/>
</dbReference>
<dbReference type="EMBL" id="AP019368">
    <property type="protein sequence ID" value="BBH52255.1"/>
    <property type="molecule type" value="Genomic_DNA"/>
</dbReference>
<dbReference type="InterPro" id="IPR035994">
    <property type="entry name" value="Nucleoside_phosphorylase_sf"/>
</dbReference>
<dbReference type="RefSeq" id="WP_130606554.1">
    <property type="nucleotide sequence ID" value="NZ_AP019368.1"/>
</dbReference>
<comment type="catalytic activity">
    <reaction evidence="4">
        <text>S-methyl-5'-thioadenosine + phosphate = 5-(methylsulfanyl)-alpha-D-ribose 1-phosphate + adenine</text>
        <dbReference type="Rhea" id="RHEA:11852"/>
        <dbReference type="ChEBI" id="CHEBI:16708"/>
        <dbReference type="ChEBI" id="CHEBI:17509"/>
        <dbReference type="ChEBI" id="CHEBI:43474"/>
        <dbReference type="ChEBI" id="CHEBI:58533"/>
        <dbReference type="EC" id="2.4.2.28"/>
    </reaction>
</comment>
<comment type="function">
    <text evidence="4">Catalyzes the reversible phosphorylation of S-methyl-5'-thioadenosine (MTA) to adenine and 5-methylthioribose-1-phosphate. Involved in the breakdown of MTA, a major by-product of polyamine biosynthesis. Responsible for the first step in the methionine salvage pathway after MTA has been generated from S-adenosylmethionine. Has broad substrate specificity with 6-aminopurine nucleosides as preferred substrates.</text>
</comment>
<dbReference type="Proteomes" id="UP000291236">
    <property type="component" value="Chromosome"/>
</dbReference>
<dbReference type="NCBIfam" id="NF006599">
    <property type="entry name" value="PRK09136.1"/>
    <property type="match status" value="1"/>
</dbReference>
<protein>
    <recommendedName>
        <fullName evidence="4">S-methyl-5'-thioadenosine phosphorylase</fullName>
        <ecNumber evidence="4">2.4.2.28</ecNumber>
    </recommendedName>
    <alternativeName>
        <fullName evidence="4">5'-methylthioadenosine phosphorylase</fullName>
        <shortName evidence="4">MTA phosphorylase</shortName>
        <shortName evidence="4">MTAP</shortName>
    </alternativeName>
</protein>
<comment type="subunit">
    <text evidence="4">Homohexamer. Dimer of a homotrimer.</text>
</comment>
<feature type="binding site" evidence="4">
    <location>
        <begin position="90"/>
        <end position="91"/>
    </location>
    <ligand>
        <name>phosphate</name>
        <dbReference type="ChEBI" id="CHEBI:43474"/>
    </ligand>
</feature>
<feature type="binding site" evidence="4">
    <location>
        <begin position="213"/>
        <end position="215"/>
    </location>
    <ligand>
        <name>substrate</name>
    </ligand>
</feature>
<dbReference type="NCBIfam" id="TIGR01694">
    <property type="entry name" value="MTAP"/>
    <property type="match status" value="1"/>
</dbReference>
<name>A0A4P2VSJ1_FLUSA</name>
<dbReference type="InterPro" id="IPR018099">
    <property type="entry name" value="Purine_phosphorylase-2_CS"/>
</dbReference>
<evidence type="ECO:0000256" key="1">
    <source>
        <dbReference type="ARBA" id="ARBA00022676"/>
    </source>
</evidence>
<dbReference type="AlphaFoldDB" id="A0A4P2VSJ1"/>
<proteinExistence type="inferred from homology"/>
<evidence type="ECO:0000259" key="5">
    <source>
        <dbReference type="Pfam" id="PF01048"/>
    </source>
</evidence>
<gene>
    <name evidence="4 6" type="primary">mtnP</name>
    <name evidence="6" type="ORF">JCM31447_06950</name>
</gene>
<dbReference type="UniPathway" id="UPA00904">
    <property type="reaction ID" value="UER00873"/>
</dbReference>
<evidence type="ECO:0000313" key="7">
    <source>
        <dbReference type="Proteomes" id="UP000291236"/>
    </source>
</evidence>
<dbReference type="Pfam" id="PF01048">
    <property type="entry name" value="PNP_UDP_1"/>
    <property type="match status" value="1"/>
</dbReference>
<sequence length="291" mass="32099">MNQFKKTYLAFIGGSGLYDLPGIQNLKEEDISTPFGSPSDKIITGEIDGKPIAFIPRHGKGHRFTPSEVNYRANIYALKKLGVTHIVSVSAVGGLQENTAPGTAVIPTQIIDKTTYIRERSFFGSGVVGHISFADPYCTDLQKYISKACEQEKVTTHMGGALVCIEGPRFSSRAESHSFRKEGAVIIGMTAMPEAILAREAEIAYATLAFVTDYDCWKEETEPVTVEAVLAVLKKNVEASKRIALAIHKHLPLESKNHIFNAAEFAIMTDKSLIPTETKRKLDILYGKYWK</sequence>
<evidence type="ECO:0000256" key="4">
    <source>
        <dbReference type="HAMAP-Rule" id="MF_01963"/>
    </source>
</evidence>
<feature type="site" description="Important for substrate specificity" evidence="4">
    <location>
        <position position="226"/>
    </location>
</feature>
<dbReference type="GO" id="GO:0006166">
    <property type="term" value="P:purine ribonucleoside salvage"/>
    <property type="evidence" value="ECO:0007669"/>
    <property type="project" value="UniProtKB-KW"/>
</dbReference>
<dbReference type="HAMAP" id="MF_01963">
    <property type="entry name" value="MTAP"/>
    <property type="match status" value="1"/>
</dbReference>
<dbReference type="EC" id="2.4.2.28" evidence="4"/>
<keyword evidence="3 4" id="KW-0660">Purine salvage</keyword>
<feature type="binding site" evidence="4">
    <location>
        <position position="15"/>
    </location>
    <ligand>
        <name>phosphate</name>
        <dbReference type="ChEBI" id="CHEBI:43474"/>
    </ligand>
</feature>
<feature type="domain" description="Nucleoside phosphorylase" evidence="5">
    <location>
        <begin position="9"/>
        <end position="247"/>
    </location>
</feature>
<dbReference type="PANTHER" id="PTHR42679:SF2">
    <property type="entry name" value="S-METHYL-5'-THIOADENOSINE PHOSPHORYLASE"/>
    <property type="match status" value="1"/>
</dbReference>
<dbReference type="GO" id="GO:0019509">
    <property type="term" value="P:L-methionine salvage from methylthioadenosine"/>
    <property type="evidence" value="ECO:0007669"/>
    <property type="project" value="UniProtKB-UniRule"/>
</dbReference>
<dbReference type="GO" id="GO:0017061">
    <property type="term" value="F:S-methyl-5-thioadenosine phosphorylase activity"/>
    <property type="evidence" value="ECO:0007669"/>
    <property type="project" value="UniProtKB-UniRule"/>
</dbReference>
<dbReference type="CDD" id="cd09010">
    <property type="entry name" value="MTAP_SsMTAPII_like_MTIP"/>
    <property type="match status" value="1"/>
</dbReference>
<keyword evidence="1 4" id="KW-0328">Glycosyltransferase</keyword>
<dbReference type="InterPro" id="IPR000845">
    <property type="entry name" value="Nucleoside_phosphorylase_d"/>
</dbReference>
<dbReference type="PROSITE" id="PS01240">
    <property type="entry name" value="PNP_MTAP_2"/>
    <property type="match status" value="1"/>
</dbReference>
<organism evidence="6 7">
    <name type="scientific">Fluviispira sanaruensis</name>
    <dbReference type="NCBI Taxonomy" id="2493639"/>
    <lineage>
        <taxon>Bacteria</taxon>
        <taxon>Pseudomonadati</taxon>
        <taxon>Bdellovibrionota</taxon>
        <taxon>Oligoflexia</taxon>
        <taxon>Silvanigrellales</taxon>
        <taxon>Silvanigrellaceae</taxon>
        <taxon>Fluviispira</taxon>
    </lineage>
</organism>
<evidence type="ECO:0000256" key="2">
    <source>
        <dbReference type="ARBA" id="ARBA00022679"/>
    </source>
</evidence>
<dbReference type="OrthoDB" id="1523230at2"/>
<reference evidence="6 7" key="1">
    <citation type="submission" date="2018-12" db="EMBL/GenBank/DDBJ databases">
        <title>Rubrispira sanarue gen. nov., sp., nov., a member of the order Silvanigrellales, isolated from a brackish lake in Hamamatsu Japan.</title>
        <authorList>
            <person name="Maejima Y."/>
            <person name="Iino T."/>
            <person name="Muraguchi Y."/>
            <person name="Fukuda K."/>
            <person name="Nojiri H."/>
            <person name="Ohkuma M."/>
            <person name="Moriuchi R."/>
            <person name="Dohra H."/>
            <person name="Kimbara K."/>
            <person name="Shintani M."/>
        </authorList>
    </citation>
    <scope>NUCLEOTIDE SEQUENCE [LARGE SCALE GENOMIC DNA]</scope>
    <source>
        <strain evidence="6 7">RF1110005</strain>
    </source>
</reference>
<keyword evidence="2 4" id="KW-0808">Transferase</keyword>
<accession>A0A4P2VSJ1</accession>
<dbReference type="SUPFAM" id="SSF53167">
    <property type="entry name" value="Purine and uridine phosphorylases"/>
    <property type="match status" value="1"/>
</dbReference>
<dbReference type="InterPro" id="IPR010044">
    <property type="entry name" value="MTAP"/>
</dbReference>
<dbReference type="Gene3D" id="3.40.50.1580">
    <property type="entry name" value="Nucleoside phosphorylase domain"/>
    <property type="match status" value="1"/>
</dbReference>
<evidence type="ECO:0000256" key="3">
    <source>
        <dbReference type="ARBA" id="ARBA00022726"/>
    </source>
</evidence>
<comment type="similarity">
    <text evidence="4">Belongs to the PNP/MTAP phosphorylase family. MTAP subfamily.</text>
</comment>
<dbReference type="FunFam" id="3.40.50.1580:FF:000012">
    <property type="entry name" value="Probable 6-oxopurine nucleoside phosphorylase"/>
    <property type="match status" value="1"/>
</dbReference>
<comment type="pathway">
    <text evidence="4">Amino-acid biosynthesis; L-methionine biosynthesis via salvage pathway; S-methyl-5-thio-alpha-D-ribose 1-phosphate from S-methyl-5'-thioadenosine (phosphorylase route): step 1/1.</text>
</comment>
<keyword evidence="7" id="KW-1185">Reference proteome</keyword>
<evidence type="ECO:0000313" key="6">
    <source>
        <dbReference type="EMBL" id="BBH52255.1"/>
    </source>
</evidence>
<feature type="binding site" evidence="4">
    <location>
        <position position="190"/>
    </location>
    <ligand>
        <name>phosphate</name>
        <dbReference type="ChEBI" id="CHEBI:43474"/>
    </ligand>
</feature>
<dbReference type="GO" id="GO:0005829">
    <property type="term" value="C:cytosol"/>
    <property type="evidence" value="ECO:0007669"/>
    <property type="project" value="TreeGrafter"/>
</dbReference>